<keyword evidence="1" id="KW-0479">Metal-binding</keyword>
<feature type="region of interest" description="Disordered" evidence="2">
    <location>
        <begin position="1"/>
        <end position="37"/>
    </location>
</feature>
<dbReference type="SUPFAM" id="SSF57756">
    <property type="entry name" value="Retrovirus zinc finger-like domains"/>
    <property type="match status" value="1"/>
</dbReference>
<dbReference type="Proteomes" id="UP000252519">
    <property type="component" value="Unassembled WGS sequence"/>
</dbReference>
<evidence type="ECO:0000259" key="3">
    <source>
        <dbReference type="PROSITE" id="PS50158"/>
    </source>
</evidence>
<feature type="compositionally biased region" description="Polar residues" evidence="2">
    <location>
        <begin position="1"/>
        <end position="13"/>
    </location>
</feature>
<organism evidence="4 5">
    <name type="scientific">Ancylostoma caninum</name>
    <name type="common">Dog hookworm</name>
    <dbReference type="NCBI Taxonomy" id="29170"/>
    <lineage>
        <taxon>Eukaryota</taxon>
        <taxon>Metazoa</taxon>
        <taxon>Ecdysozoa</taxon>
        <taxon>Nematoda</taxon>
        <taxon>Chromadorea</taxon>
        <taxon>Rhabditida</taxon>
        <taxon>Rhabditina</taxon>
        <taxon>Rhabditomorpha</taxon>
        <taxon>Strongyloidea</taxon>
        <taxon>Ancylostomatidae</taxon>
        <taxon>Ancylostomatinae</taxon>
        <taxon>Ancylostoma</taxon>
    </lineage>
</organism>
<feature type="region of interest" description="Disordered" evidence="2">
    <location>
        <begin position="471"/>
        <end position="490"/>
    </location>
</feature>
<dbReference type="GO" id="GO:0008270">
    <property type="term" value="F:zinc ion binding"/>
    <property type="evidence" value="ECO:0007669"/>
    <property type="project" value="UniProtKB-KW"/>
</dbReference>
<protein>
    <submittedName>
        <fullName evidence="4">Zinc knuckle</fullName>
    </submittedName>
</protein>
<dbReference type="AlphaFoldDB" id="A0A368GXC3"/>
<keyword evidence="5" id="KW-1185">Reference proteome</keyword>
<evidence type="ECO:0000313" key="4">
    <source>
        <dbReference type="EMBL" id="RCN48228.1"/>
    </source>
</evidence>
<dbReference type="EMBL" id="JOJR01000049">
    <property type="protein sequence ID" value="RCN48228.1"/>
    <property type="molecule type" value="Genomic_DNA"/>
</dbReference>
<proteinExistence type="predicted"/>
<dbReference type="GO" id="GO:0019899">
    <property type="term" value="F:enzyme binding"/>
    <property type="evidence" value="ECO:0007669"/>
    <property type="project" value="UniProtKB-ARBA"/>
</dbReference>
<gene>
    <name evidence="4" type="ORF">ANCCAN_05643</name>
</gene>
<feature type="domain" description="CCHC-type" evidence="3">
    <location>
        <begin position="501"/>
        <end position="516"/>
    </location>
</feature>
<dbReference type="PROSITE" id="PS50158">
    <property type="entry name" value="ZF_CCHC"/>
    <property type="match status" value="1"/>
</dbReference>
<dbReference type="InterPro" id="IPR036875">
    <property type="entry name" value="Znf_CCHC_sf"/>
</dbReference>
<keyword evidence="1" id="KW-0863">Zinc-finger</keyword>
<evidence type="ECO:0000256" key="2">
    <source>
        <dbReference type="SAM" id="MobiDB-lite"/>
    </source>
</evidence>
<reference evidence="4 5" key="1">
    <citation type="submission" date="2014-10" db="EMBL/GenBank/DDBJ databases">
        <title>Draft genome of the hookworm Ancylostoma caninum.</title>
        <authorList>
            <person name="Mitreva M."/>
        </authorList>
    </citation>
    <scope>NUCLEOTIDE SEQUENCE [LARGE SCALE GENOMIC DNA]</scope>
    <source>
        <strain evidence="4 5">Baltimore</strain>
    </source>
</reference>
<comment type="caution">
    <text evidence="4">The sequence shown here is derived from an EMBL/GenBank/DDBJ whole genome shotgun (WGS) entry which is preliminary data.</text>
</comment>
<feature type="region of interest" description="Disordered" evidence="2">
    <location>
        <begin position="725"/>
        <end position="764"/>
    </location>
</feature>
<name>A0A368GXC3_ANCCA</name>
<sequence>MSEMNSAEGSNGENRGEAIQNEDNEVENVASQPQEVQEHAREAACNWKEAMSFIIARCDSALLDQARKLSNVKRKTIVASVQCAVNTAIAAIERDNEAHSQLRTFLDAVGLKPQQVVEMLPRVTRCAAEMTELANELGCDTSDVRRRVKGKDEEIESLRAELAALQRHAHEIVEGVPRTSGKGGMSQVWRQMSQDWSTVANNKEREPFQDVESHQPVDQLLRRKGSGRNVPRTFHEGSAGFSTACSCSGQLCTSIESSRSSLRSDSEKCRRRIRSTSGNHENQVLSALREVLKAQTVADVQKYDGTSSLADFVRAIDVKYPETVWSDSDRRDILINHLEGTAKALVSNLSQEIRQGSFDGLVEELKRARLTPGERLKAASEWKQLRKGDQESVVDFCCRIKEIAKRMYPCQEMDFELGRKLYECLLDWPDSYYMLAALDSPEGRVFDEVRKVALRLERTRDARHVSELETRPGKGLREGGGDISHRNQKDVSKDSDVGALCFECGEAGHFWRRCPKRCAADVASVRKAGKSSFLRKSKTKEKVENETDKRPVQGSFSTHLKSWCCKVERSKRRAPTEAYGRPCYCDVIVFGMKTKALIDTGSVISVTPVGFLKKAQRAGVDLDRMVTIMGDGKEAQVCNASGDPMEFLMRIATEVRVCGAGSATAQFHVQQSSDEVLMLGTNVLGALGIHVKFSPEVGLETKSTGKFRMDAETPSERILTIQREAKKSLIEPTPARRRRRRKKAEAVSPDLRAQSDSRSTSQMECRCHMTTFRERRSGENGCSTSDRRLRQERKFQGEPMTVFNELVRDHRATDPSCLPRLG</sequence>
<dbReference type="GO" id="GO:0005737">
    <property type="term" value="C:cytoplasm"/>
    <property type="evidence" value="ECO:0007669"/>
    <property type="project" value="UniProtKB-ARBA"/>
</dbReference>
<dbReference type="GO" id="GO:0003676">
    <property type="term" value="F:nucleic acid binding"/>
    <property type="evidence" value="ECO:0007669"/>
    <property type="project" value="InterPro"/>
</dbReference>
<accession>A0A368GXC3</accession>
<evidence type="ECO:0000313" key="5">
    <source>
        <dbReference type="Proteomes" id="UP000252519"/>
    </source>
</evidence>
<dbReference type="InterPro" id="IPR001878">
    <property type="entry name" value="Znf_CCHC"/>
</dbReference>
<evidence type="ECO:0000256" key="1">
    <source>
        <dbReference type="PROSITE-ProRule" id="PRU00047"/>
    </source>
</evidence>
<keyword evidence="1" id="KW-0862">Zinc</keyword>
<feature type="compositionally biased region" description="Polar residues" evidence="2">
    <location>
        <begin position="754"/>
        <end position="763"/>
    </location>
</feature>
<dbReference type="OrthoDB" id="5957375at2759"/>